<evidence type="ECO:0000313" key="2">
    <source>
        <dbReference type="EMBL" id="SIT02672.1"/>
    </source>
</evidence>
<evidence type="ECO:0000313" key="3">
    <source>
        <dbReference type="Proteomes" id="UP000185728"/>
    </source>
</evidence>
<accession>A0ABY1L0L4</accession>
<feature type="domain" description="BT-3987-like N-terminal" evidence="1">
    <location>
        <begin position="34"/>
        <end position="142"/>
    </location>
</feature>
<gene>
    <name evidence="2" type="ORF">SAMN05421766_10785</name>
</gene>
<dbReference type="Gene3D" id="2.60.40.1740">
    <property type="entry name" value="hypothetical protein (bacova_03559)"/>
    <property type="match status" value="1"/>
</dbReference>
<evidence type="ECO:0000259" key="1">
    <source>
        <dbReference type="Pfam" id="PF08522"/>
    </source>
</evidence>
<proteinExistence type="predicted"/>
<dbReference type="InterPro" id="IPR013728">
    <property type="entry name" value="BT_3987-like_N"/>
</dbReference>
<dbReference type="Proteomes" id="UP000185728">
    <property type="component" value="Unassembled WGS sequence"/>
</dbReference>
<sequence>MKYSYLMLTLVLALVFSCEEYEDYVVDTAGYTDVYFPKPELQRSIVSGEGLSIKVGVYLGGVRENNEDHQVKYVIDETLLVDTPYTLMPDDYYSLGEDEITVPKGSFQGLVDVKFDSLKLAQDTLLRDFNYALPFKIVSTSVDSILEGKEQTIIPLKLMNTYEGNFYQVGSLKQFFTATKVLDTVYVYGDDLDGPNTPIRTLSSIMMDTVDLDGIGPRGGDGYHMRLKVDPKDNSVEIIADTASVYQVFPNGKSTWDPVKRKFVLSYKYSDGERDYEVEEKLTFRNRVRDGINEWRWEGFPGN</sequence>
<dbReference type="RefSeq" id="WP_083690543.1">
    <property type="nucleotide sequence ID" value="NZ_FTOB01000007.1"/>
</dbReference>
<comment type="caution">
    <text evidence="2">The sequence shown here is derived from an EMBL/GenBank/DDBJ whole genome shotgun (WGS) entry which is preliminary data.</text>
</comment>
<reference evidence="2 3" key="1">
    <citation type="submission" date="2017-01" db="EMBL/GenBank/DDBJ databases">
        <authorList>
            <person name="Varghese N."/>
            <person name="Submissions S."/>
        </authorList>
    </citation>
    <scope>NUCLEOTIDE SEQUENCE [LARGE SCALE GENOMIC DNA]</scope>
    <source>
        <strain evidence="2 3">DSM 2061</strain>
    </source>
</reference>
<protein>
    <recommendedName>
        <fullName evidence="1">BT-3987-like N-terminal domain-containing protein</fullName>
    </recommendedName>
</protein>
<keyword evidence="3" id="KW-1185">Reference proteome</keyword>
<name>A0ABY1L0L4_9FLAO</name>
<dbReference type="EMBL" id="FTOB01000007">
    <property type="protein sequence ID" value="SIT02672.1"/>
    <property type="molecule type" value="Genomic_DNA"/>
</dbReference>
<dbReference type="Pfam" id="PF08522">
    <property type="entry name" value="BT_3987-like_N"/>
    <property type="match status" value="1"/>
</dbReference>
<organism evidence="2 3">
    <name type="scientific">Zobellia uliginosa</name>
    <dbReference type="NCBI Taxonomy" id="143224"/>
    <lineage>
        <taxon>Bacteria</taxon>
        <taxon>Pseudomonadati</taxon>
        <taxon>Bacteroidota</taxon>
        <taxon>Flavobacteriia</taxon>
        <taxon>Flavobacteriales</taxon>
        <taxon>Flavobacteriaceae</taxon>
        <taxon>Zobellia</taxon>
    </lineage>
</organism>
<dbReference type="PROSITE" id="PS51257">
    <property type="entry name" value="PROKAR_LIPOPROTEIN"/>
    <property type="match status" value="1"/>
</dbReference>